<gene>
    <name evidence="6" type="ORF">GGR00_003868</name>
</gene>
<evidence type="ECO:0000313" key="6">
    <source>
        <dbReference type="EMBL" id="MBB6356063.1"/>
    </source>
</evidence>
<dbReference type="InterPro" id="IPR050301">
    <property type="entry name" value="NTE"/>
</dbReference>
<dbReference type="EMBL" id="JACHOU010000011">
    <property type="protein sequence ID" value="MBB6356063.1"/>
    <property type="molecule type" value="Genomic_DNA"/>
</dbReference>
<accession>A0A7X0FAS7</accession>
<dbReference type="PANTHER" id="PTHR14226:SF78">
    <property type="entry name" value="SLR0060 PROTEIN"/>
    <property type="match status" value="1"/>
</dbReference>
<sequence length="385" mass="42341">MTGSKEQAAMAGNGKAEEKKPINVALQGGGSHGAFSWGVLDRLLEDGRLDIKAVSGTSAGAMNAVALADGWVRGGADGARAKLADFWRAVARKGRFSPVQRSPWDMLWGNWSVENTPGYIWFDTMSRVLSPYVANPLNLNPLRDVVAQEIDFGNVRACKAIDLFISATNVETGQLRVFSDGEIDLDTVMASACLPQIFQAVEINGVPYWDGGYGGNPAIYPFFKANDSDDVLLVQINPVVREAAPKTANEIQNRIDEITFNAGLLREFRAIAFVKELIAARRLPEGEFRDIRMHRIDADEAFKDLSASSKINAEWAFLEYLRDLGRTAASDWLEDNFDSVGKHPTLDLSGQLDDGFKPLRGPSVGRRVREFLATRTRPAAVRKHN</sequence>
<feature type="short sequence motif" description="GXGXXG" evidence="4">
    <location>
        <begin position="28"/>
        <end position="33"/>
    </location>
</feature>
<keyword evidence="2 4" id="KW-0442">Lipid degradation</keyword>
<dbReference type="InterPro" id="IPR016035">
    <property type="entry name" value="Acyl_Trfase/lysoPLipase"/>
</dbReference>
<protein>
    <submittedName>
        <fullName evidence="6">NTE family protein</fullName>
    </submittedName>
</protein>
<dbReference type="Gene3D" id="3.40.1090.10">
    <property type="entry name" value="Cytosolic phospholipase A2 catalytic domain"/>
    <property type="match status" value="2"/>
</dbReference>
<dbReference type="InterPro" id="IPR002641">
    <property type="entry name" value="PNPLA_dom"/>
</dbReference>
<feature type="domain" description="PNPLA" evidence="5">
    <location>
        <begin position="24"/>
        <end position="223"/>
    </location>
</feature>
<evidence type="ECO:0000256" key="3">
    <source>
        <dbReference type="ARBA" id="ARBA00023098"/>
    </source>
</evidence>
<evidence type="ECO:0000313" key="7">
    <source>
        <dbReference type="Proteomes" id="UP000536262"/>
    </source>
</evidence>
<proteinExistence type="predicted"/>
<feature type="short sequence motif" description="GXSXG" evidence="4">
    <location>
        <begin position="56"/>
        <end position="60"/>
    </location>
</feature>
<feature type="short sequence motif" description="DGA/G" evidence="4">
    <location>
        <begin position="210"/>
        <end position="212"/>
    </location>
</feature>
<dbReference type="GO" id="GO:0016787">
    <property type="term" value="F:hydrolase activity"/>
    <property type="evidence" value="ECO:0007669"/>
    <property type="project" value="UniProtKB-UniRule"/>
</dbReference>
<evidence type="ECO:0000256" key="1">
    <source>
        <dbReference type="ARBA" id="ARBA00022801"/>
    </source>
</evidence>
<comment type="caution">
    <text evidence="6">The sequence shown here is derived from an EMBL/GenBank/DDBJ whole genome shotgun (WGS) entry which is preliminary data.</text>
</comment>
<dbReference type="GO" id="GO:0016042">
    <property type="term" value="P:lipid catabolic process"/>
    <property type="evidence" value="ECO:0007669"/>
    <property type="project" value="UniProtKB-UniRule"/>
</dbReference>
<dbReference type="Proteomes" id="UP000536262">
    <property type="component" value="Unassembled WGS sequence"/>
</dbReference>
<dbReference type="SUPFAM" id="SSF52151">
    <property type="entry name" value="FabD/lysophospholipase-like"/>
    <property type="match status" value="1"/>
</dbReference>
<dbReference type="AlphaFoldDB" id="A0A7X0FAS7"/>
<name>A0A7X0FAS7_9HYPH</name>
<keyword evidence="1 4" id="KW-0378">Hydrolase</keyword>
<organism evidence="6 7">
    <name type="scientific">Aminobacter aganoensis</name>
    <dbReference type="NCBI Taxonomy" id="83264"/>
    <lineage>
        <taxon>Bacteria</taxon>
        <taxon>Pseudomonadati</taxon>
        <taxon>Pseudomonadota</taxon>
        <taxon>Alphaproteobacteria</taxon>
        <taxon>Hyphomicrobiales</taxon>
        <taxon>Phyllobacteriaceae</taxon>
        <taxon>Aminobacter</taxon>
    </lineage>
</organism>
<evidence type="ECO:0000256" key="2">
    <source>
        <dbReference type="ARBA" id="ARBA00022963"/>
    </source>
</evidence>
<evidence type="ECO:0000256" key="4">
    <source>
        <dbReference type="PROSITE-ProRule" id="PRU01161"/>
    </source>
</evidence>
<feature type="active site" description="Proton acceptor" evidence="4">
    <location>
        <position position="210"/>
    </location>
</feature>
<evidence type="ECO:0000259" key="5">
    <source>
        <dbReference type="PROSITE" id="PS51635"/>
    </source>
</evidence>
<feature type="active site" description="Nucleophile" evidence="4">
    <location>
        <position position="58"/>
    </location>
</feature>
<dbReference type="PANTHER" id="PTHR14226">
    <property type="entry name" value="NEUROPATHY TARGET ESTERASE/SWISS CHEESE D.MELANOGASTER"/>
    <property type="match status" value="1"/>
</dbReference>
<dbReference type="Pfam" id="PF01734">
    <property type="entry name" value="Patatin"/>
    <property type="match status" value="1"/>
</dbReference>
<keyword evidence="3 4" id="KW-0443">Lipid metabolism</keyword>
<reference evidence="6 7" key="1">
    <citation type="submission" date="2020-08" db="EMBL/GenBank/DDBJ databases">
        <title>Genomic Encyclopedia of Type Strains, Phase IV (KMG-IV): sequencing the most valuable type-strain genomes for metagenomic binning, comparative biology and taxonomic classification.</title>
        <authorList>
            <person name="Goeker M."/>
        </authorList>
    </citation>
    <scope>NUCLEOTIDE SEQUENCE [LARGE SCALE GENOMIC DNA]</scope>
    <source>
        <strain evidence="6 7">DSM 7051</strain>
    </source>
</reference>
<dbReference type="PROSITE" id="PS51635">
    <property type="entry name" value="PNPLA"/>
    <property type="match status" value="1"/>
</dbReference>
<keyword evidence="7" id="KW-1185">Reference proteome</keyword>